<sequence>MPIVELHVLEGYKPDEKQRLADAVTRAVRFVVPAAPELVTVMIHDMPAQDYYRGGLMRQPAAARPDPAEIVRKFLAAMEARDLDQARGMLGEGFRMVFPATAPMTTLEELIDWSKPRYKFVTKTYEGFDAMQGAGDAAVVYCRGTLQGEYHDGSAFAGIRFIDRFEITDGKITKQDVWNDMAETRMTTAEGAV</sequence>
<proteinExistence type="predicted"/>
<dbReference type="AlphaFoldDB" id="A0A4S4NA18"/>
<dbReference type="InterPro" id="IPR014347">
    <property type="entry name" value="Tautomerase/MIF_sf"/>
</dbReference>
<evidence type="ECO:0000313" key="4">
    <source>
        <dbReference type="EMBL" id="THH36114.1"/>
    </source>
</evidence>
<evidence type="ECO:0000313" key="5">
    <source>
        <dbReference type="Proteomes" id="UP000306602"/>
    </source>
</evidence>
<dbReference type="Pfam" id="PF01361">
    <property type="entry name" value="Tautomerase"/>
    <property type="match status" value="1"/>
</dbReference>
<comment type="caution">
    <text evidence="4">The sequence shown here is derived from an EMBL/GenBank/DDBJ whole genome shotgun (WGS) entry which is preliminary data.</text>
</comment>
<dbReference type="RefSeq" id="WP_136463584.1">
    <property type="nucleotide sequence ID" value="NZ_SRKY01000003.1"/>
</dbReference>
<evidence type="ECO:0000259" key="3">
    <source>
        <dbReference type="Pfam" id="PF12680"/>
    </source>
</evidence>
<feature type="domain" description="4-oxalocrotonate tautomerase-like" evidence="2">
    <location>
        <begin position="2"/>
        <end position="57"/>
    </location>
</feature>
<dbReference type="InterPro" id="IPR004370">
    <property type="entry name" value="4-OT-like_dom"/>
</dbReference>
<feature type="domain" description="SnoaL-like" evidence="3">
    <location>
        <begin position="71"/>
        <end position="174"/>
    </location>
</feature>
<accession>A0A4S4NA18</accession>
<dbReference type="Gene3D" id="3.30.429.10">
    <property type="entry name" value="Macrophage Migration Inhibitory Factor"/>
    <property type="match status" value="1"/>
</dbReference>
<dbReference type="SUPFAM" id="SSF54427">
    <property type="entry name" value="NTF2-like"/>
    <property type="match status" value="1"/>
</dbReference>
<dbReference type="Gene3D" id="3.10.450.50">
    <property type="match status" value="1"/>
</dbReference>
<dbReference type="EMBL" id="SRKY01000003">
    <property type="protein sequence ID" value="THH36114.1"/>
    <property type="molecule type" value="Genomic_DNA"/>
</dbReference>
<evidence type="ECO:0000259" key="2">
    <source>
        <dbReference type="Pfam" id="PF01361"/>
    </source>
</evidence>
<dbReference type="Pfam" id="PF12680">
    <property type="entry name" value="SnoaL_2"/>
    <property type="match status" value="1"/>
</dbReference>
<dbReference type="GO" id="GO:0016853">
    <property type="term" value="F:isomerase activity"/>
    <property type="evidence" value="ECO:0007669"/>
    <property type="project" value="UniProtKB-KW"/>
</dbReference>
<dbReference type="OrthoDB" id="8635217at2"/>
<evidence type="ECO:0000256" key="1">
    <source>
        <dbReference type="ARBA" id="ARBA00023235"/>
    </source>
</evidence>
<organism evidence="4 5">
    <name type="scientific">Aliishimia ponticola</name>
    <dbReference type="NCBI Taxonomy" id="2499833"/>
    <lineage>
        <taxon>Bacteria</taxon>
        <taxon>Pseudomonadati</taxon>
        <taxon>Pseudomonadota</taxon>
        <taxon>Alphaproteobacteria</taxon>
        <taxon>Rhodobacterales</taxon>
        <taxon>Paracoccaceae</taxon>
        <taxon>Aliishimia</taxon>
    </lineage>
</organism>
<keyword evidence="5" id="KW-1185">Reference proteome</keyword>
<dbReference type="InterPro" id="IPR032710">
    <property type="entry name" value="NTF2-like_dom_sf"/>
</dbReference>
<dbReference type="InterPro" id="IPR037401">
    <property type="entry name" value="SnoaL-like"/>
</dbReference>
<keyword evidence="1" id="KW-0413">Isomerase</keyword>
<dbReference type="Proteomes" id="UP000306602">
    <property type="component" value="Unassembled WGS sequence"/>
</dbReference>
<name>A0A4S4NA18_9RHOB</name>
<protein>
    <submittedName>
        <fullName evidence="4">Tautomerase</fullName>
    </submittedName>
</protein>
<gene>
    <name evidence="4" type="ORF">E4Z66_13735</name>
</gene>
<reference evidence="4 5" key="1">
    <citation type="submission" date="2019-04" db="EMBL/GenBank/DDBJ databases">
        <title>Shimia ponticola sp. nov., isolated from seawater.</title>
        <authorList>
            <person name="Kim Y.-O."/>
            <person name="Yoon J.-H."/>
        </authorList>
    </citation>
    <scope>NUCLEOTIDE SEQUENCE [LARGE SCALE GENOMIC DNA]</scope>
    <source>
        <strain evidence="4 5">MYP11</strain>
    </source>
</reference>
<dbReference type="SUPFAM" id="SSF55331">
    <property type="entry name" value="Tautomerase/MIF"/>
    <property type="match status" value="1"/>
</dbReference>